<reference evidence="12 13" key="1">
    <citation type="journal article" date="2012" name="BMC Genomics">
        <title>Sequencing the genome of Marssonina brunnea reveals fungus-poplar co-evolution.</title>
        <authorList>
            <person name="Zhu S."/>
            <person name="Cao Y.-Z."/>
            <person name="Jiang C."/>
            <person name="Tan B.-Y."/>
            <person name="Wang Z."/>
            <person name="Feng S."/>
            <person name="Zhang L."/>
            <person name="Su X.-H."/>
            <person name="Brejova B."/>
            <person name="Vinar T."/>
            <person name="Xu M."/>
            <person name="Wang M.-X."/>
            <person name="Zhang S.-G."/>
            <person name="Huang M.-R."/>
            <person name="Wu R."/>
            <person name="Zhou Y."/>
        </authorList>
    </citation>
    <scope>NUCLEOTIDE SEQUENCE [LARGE SCALE GENOMIC DNA]</scope>
    <source>
        <strain evidence="12 13">MB_m1</strain>
    </source>
</reference>
<proteinExistence type="inferred from homology"/>
<dbReference type="EMBL" id="JH921454">
    <property type="protein sequence ID" value="EKD12804.1"/>
    <property type="molecule type" value="Genomic_DNA"/>
</dbReference>
<comment type="similarity">
    <text evidence="2 10">Belongs to the mitochondrial carrier (TC 2.A.29) family.</text>
</comment>
<keyword evidence="4 9" id="KW-0812">Transmembrane</keyword>
<keyword evidence="13" id="KW-1185">Reference proteome</keyword>
<organism evidence="12 13">
    <name type="scientific">Marssonina brunnea f. sp. multigermtubi (strain MB_m1)</name>
    <name type="common">Marssonina leaf spot fungus</name>
    <dbReference type="NCBI Taxonomy" id="1072389"/>
    <lineage>
        <taxon>Eukaryota</taxon>
        <taxon>Fungi</taxon>
        <taxon>Dikarya</taxon>
        <taxon>Ascomycota</taxon>
        <taxon>Pezizomycotina</taxon>
        <taxon>Leotiomycetes</taxon>
        <taxon>Helotiales</taxon>
        <taxon>Drepanopezizaceae</taxon>
        <taxon>Drepanopeziza</taxon>
    </lineage>
</organism>
<evidence type="ECO:0000256" key="10">
    <source>
        <dbReference type="RuleBase" id="RU000488"/>
    </source>
</evidence>
<evidence type="ECO:0000256" key="1">
    <source>
        <dbReference type="ARBA" id="ARBA00004141"/>
    </source>
</evidence>
<evidence type="ECO:0000256" key="5">
    <source>
        <dbReference type="ARBA" id="ARBA00022737"/>
    </source>
</evidence>
<dbReference type="eggNOG" id="KOG0759">
    <property type="taxonomic scope" value="Eukaryota"/>
</dbReference>
<keyword evidence="7" id="KW-1133">Transmembrane helix</keyword>
<evidence type="ECO:0000313" key="12">
    <source>
        <dbReference type="EMBL" id="EKD12804.1"/>
    </source>
</evidence>
<accession>K1XK45</accession>
<evidence type="ECO:0000313" key="13">
    <source>
        <dbReference type="Proteomes" id="UP000006753"/>
    </source>
</evidence>
<feature type="region of interest" description="Disordered" evidence="11">
    <location>
        <begin position="1"/>
        <end position="20"/>
    </location>
</feature>
<dbReference type="GO" id="GO:0016020">
    <property type="term" value="C:membrane"/>
    <property type="evidence" value="ECO:0007669"/>
    <property type="project" value="UniProtKB-SubCell"/>
</dbReference>
<protein>
    <recommendedName>
        <fullName evidence="14">Mitochondrial dicarboxylate carrier</fullName>
    </recommendedName>
</protein>
<keyword evidence="6" id="KW-0999">Mitochondrion inner membrane</keyword>
<dbReference type="PANTHER" id="PTHR45618">
    <property type="entry name" value="MITOCHONDRIAL DICARBOXYLATE CARRIER-RELATED"/>
    <property type="match status" value="1"/>
</dbReference>
<feature type="repeat" description="Solcar" evidence="9">
    <location>
        <begin position="32"/>
        <end position="118"/>
    </location>
</feature>
<feature type="repeat" description="Solcar" evidence="9">
    <location>
        <begin position="123"/>
        <end position="214"/>
    </location>
</feature>
<evidence type="ECO:0000256" key="11">
    <source>
        <dbReference type="SAM" id="MobiDB-lite"/>
    </source>
</evidence>
<evidence type="ECO:0000256" key="6">
    <source>
        <dbReference type="ARBA" id="ARBA00022792"/>
    </source>
</evidence>
<dbReference type="Gene3D" id="1.50.40.10">
    <property type="entry name" value="Mitochondrial carrier domain"/>
    <property type="match status" value="1"/>
</dbReference>
<dbReference type="InterPro" id="IPR050391">
    <property type="entry name" value="Mito_Metabolite_Transporter"/>
</dbReference>
<keyword evidence="6" id="KW-0496">Mitochondrion</keyword>
<dbReference type="InParanoid" id="K1XK45"/>
<evidence type="ECO:0000256" key="7">
    <source>
        <dbReference type="ARBA" id="ARBA00022989"/>
    </source>
</evidence>
<evidence type="ECO:0000256" key="9">
    <source>
        <dbReference type="PROSITE-ProRule" id="PRU00282"/>
    </source>
</evidence>
<dbReference type="SUPFAM" id="SSF103506">
    <property type="entry name" value="Mitochondrial carrier"/>
    <property type="match status" value="1"/>
</dbReference>
<dbReference type="Proteomes" id="UP000006753">
    <property type="component" value="Unassembled WGS sequence"/>
</dbReference>
<keyword evidence="5" id="KW-0677">Repeat</keyword>
<dbReference type="AlphaFoldDB" id="K1XK45"/>
<dbReference type="PROSITE" id="PS50920">
    <property type="entry name" value="SOLCAR"/>
    <property type="match status" value="3"/>
</dbReference>
<evidence type="ECO:0000256" key="3">
    <source>
        <dbReference type="ARBA" id="ARBA00022448"/>
    </source>
</evidence>
<gene>
    <name evidence="12" type="ORF">MBM_09033</name>
</gene>
<evidence type="ECO:0000256" key="8">
    <source>
        <dbReference type="ARBA" id="ARBA00023136"/>
    </source>
</evidence>
<feature type="repeat" description="Solcar" evidence="9">
    <location>
        <begin position="223"/>
        <end position="306"/>
    </location>
</feature>
<dbReference type="FunCoup" id="K1XK45">
    <property type="interactions" value="862"/>
</dbReference>
<dbReference type="HOGENOM" id="CLU_015166_14_1_1"/>
<keyword evidence="3 10" id="KW-0813">Transport</keyword>
<evidence type="ECO:0008006" key="14">
    <source>
        <dbReference type="Google" id="ProtNLM"/>
    </source>
</evidence>
<dbReference type="Pfam" id="PF00153">
    <property type="entry name" value="Mito_carr"/>
    <property type="match status" value="3"/>
</dbReference>
<dbReference type="OrthoDB" id="448427at2759"/>
<dbReference type="InterPro" id="IPR023395">
    <property type="entry name" value="MCP_dom_sf"/>
</dbReference>
<dbReference type="KEGG" id="mbe:MBM_09033"/>
<name>K1XK45_MARBU</name>
<comment type="subcellular location">
    <subcellularLocation>
        <location evidence="1">Membrane</location>
        <topology evidence="1">Multi-pass membrane protein</topology>
    </subcellularLocation>
</comment>
<dbReference type="OMA" id="TTRFGAY"/>
<dbReference type="InterPro" id="IPR018108">
    <property type="entry name" value="MCP_transmembrane"/>
</dbReference>
<dbReference type="FunFam" id="1.50.40.10:FF:000107">
    <property type="entry name" value="Mitochondrial dicarboxylate carrier"/>
    <property type="match status" value="1"/>
</dbReference>
<evidence type="ECO:0000256" key="2">
    <source>
        <dbReference type="ARBA" id="ARBA00006375"/>
    </source>
</evidence>
<keyword evidence="8 9" id="KW-0472">Membrane</keyword>
<evidence type="ECO:0000256" key="4">
    <source>
        <dbReference type="ARBA" id="ARBA00022692"/>
    </source>
</evidence>
<sequence length="320" mass="35336">MGSKPARNAQARATGTMSSEVKARKRTFSKRDVVRYPFWFGGSSSCFAACVTHPLDLGTLVRLQTRYGDAPKTMVATFGHILRSDGMLGLYSGLSASLLRQITYSTTRFGIYEQLKSAQSSKPNFPTLIAMASASGFVGGVVGNPADVLNVRMQHDAALPMEQRRSYKNAVDGLVRMTREEGWKTLFRGVWPNSMRAVLMTASQLASYDGFKSVLMDFTPMEDNLKTHFSASFLAGFVATTVCSPVDVIKTRVMSSHESKGLATLLADVYKMEGVGWMFRGWVPSFIRLGPHTIATFLFLEQHKIMFRKLNGIAEAEQPI</sequence>